<protein>
    <submittedName>
        <fullName evidence="15">TonB-dependent receptor</fullName>
    </submittedName>
</protein>
<comment type="subcellular location">
    <subcellularLocation>
        <location evidence="1 11">Cell outer membrane</location>
        <topology evidence="1 11">Multi-pass membrane protein</topology>
    </subcellularLocation>
</comment>
<evidence type="ECO:0000313" key="16">
    <source>
        <dbReference type="Proteomes" id="UP000679691"/>
    </source>
</evidence>
<dbReference type="GO" id="GO:0009279">
    <property type="term" value="C:cell outer membrane"/>
    <property type="evidence" value="ECO:0007669"/>
    <property type="project" value="UniProtKB-SubCell"/>
</dbReference>
<dbReference type="AlphaFoldDB" id="A0A8T4HBQ6"/>
<keyword evidence="15" id="KW-0675">Receptor</keyword>
<evidence type="ECO:0000256" key="8">
    <source>
        <dbReference type="ARBA" id="ARBA00023077"/>
    </source>
</evidence>
<evidence type="ECO:0000313" key="15">
    <source>
        <dbReference type="EMBL" id="MBP3944452.1"/>
    </source>
</evidence>
<comment type="caution">
    <text evidence="15">The sequence shown here is derived from an EMBL/GenBank/DDBJ whole genome shotgun (WGS) entry which is preliminary data.</text>
</comment>
<comment type="similarity">
    <text evidence="11 12">Belongs to the TonB-dependent receptor family.</text>
</comment>
<keyword evidence="7" id="KW-0406">Ion transport</keyword>
<dbReference type="PANTHER" id="PTHR32552:SF81">
    <property type="entry name" value="TONB-DEPENDENT OUTER MEMBRANE RECEPTOR"/>
    <property type="match status" value="1"/>
</dbReference>
<dbReference type="SUPFAM" id="SSF56935">
    <property type="entry name" value="Porins"/>
    <property type="match status" value="1"/>
</dbReference>
<evidence type="ECO:0000256" key="11">
    <source>
        <dbReference type="PROSITE-ProRule" id="PRU01360"/>
    </source>
</evidence>
<dbReference type="Pfam" id="PF00593">
    <property type="entry name" value="TonB_dep_Rec_b-barrel"/>
    <property type="match status" value="1"/>
</dbReference>
<keyword evidence="3 11" id="KW-1134">Transmembrane beta strand</keyword>
<dbReference type="InterPro" id="IPR037066">
    <property type="entry name" value="Plug_dom_sf"/>
</dbReference>
<dbReference type="Pfam" id="PF07715">
    <property type="entry name" value="Plug"/>
    <property type="match status" value="1"/>
</dbReference>
<dbReference type="EMBL" id="JAGKSB010000018">
    <property type="protein sequence ID" value="MBP3944452.1"/>
    <property type="molecule type" value="Genomic_DNA"/>
</dbReference>
<feature type="domain" description="TonB-dependent receptor plug" evidence="14">
    <location>
        <begin position="48"/>
        <end position="154"/>
    </location>
</feature>
<evidence type="ECO:0000256" key="1">
    <source>
        <dbReference type="ARBA" id="ARBA00004571"/>
    </source>
</evidence>
<keyword evidence="5 11" id="KW-0812">Transmembrane</keyword>
<name>A0A8T4HBQ6_9SPHI</name>
<keyword evidence="9 11" id="KW-0472">Membrane</keyword>
<dbReference type="PANTHER" id="PTHR32552">
    <property type="entry name" value="FERRICHROME IRON RECEPTOR-RELATED"/>
    <property type="match status" value="1"/>
</dbReference>
<gene>
    <name evidence="15" type="ORF">J5U18_12965</name>
</gene>
<evidence type="ECO:0000256" key="3">
    <source>
        <dbReference type="ARBA" id="ARBA00022452"/>
    </source>
</evidence>
<keyword evidence="6" id="KW-0408">Iron</keyword>
<dbReference type="InterPro" id="IPR039426">
    <property type="entry name" value="TonB-dep_rcpt-like"/>
</dbReference>
<keyword evidence="16" id="KW-1185">Reference proteome</keyword>
<dbReference type="PROSITE" id="PS52016">
    <property type="entry name" value="TONB_DEPENDENT_REC_3"/>
    <property type="match status" value="1"/>
</dbReference>
<evidence type="ECO:0000256" key="6">
    <source>
        <dbReference type="ARBA" id="ARBA00023004"/>
    </source>
</evidence>
<evidence type="ECO:0000256" key="5">
    <source>
        <dbReference type="ARBA" id="ARBA00022692"/>
    </source>
</evidence>
<dbReference type="Proteomes" id="UP000679691">
    <property type="component" value="Unassembled WGS sequence"/>
</dbReference>
<dbReference type="RefSeq" id="WP_353547966.1">
    <property type="nucleotide sequence ID" value="NZ_JAGKSB010000018.1"/>
</dbReference>
<dbReference type="InterPro" id="IPR000531">
    <property type="entry name" value="Beta-barrel_TonB"/>
</dbReference>
<reference evidence="15" key="1">
    <citation type="submission" date="2021-03" db="EMBL/GenBank/DDBJ databases">
        <authorList>
            <person name="Lu T."/>
            <person name="Wang Q."/>
            <person name="Han X."/>
        </authorList>
    </citation>
    <scope>NUCLEOTIDE SEQUENCE</scope>
    <source>
        <strain evidence="15">WQ 2009</strain>
    </source>
</reference>
<dbReference type="InterPro" id="IPR036942">
    <property type="entry name" value="Beta-barrel_TonB_sf"/>
</dbReference>
<evidence type="ECO:0000256" key="9">
    <source>
        <dbReference type="ARBA" id="ARBA00023136"/>
    </source>
</evidence>
<dbReference type="Gene3D" id="2.170.130.10">
    <property type="entry name" value="TonB-dependent receptor, plug domain"/>
    <property type="match status" value="1"/>
</dbReference>
<dbReference type="InterPro" id="IPR012910">
    <property type="entry name" value="Plug_dom"/>
</dbReference>
<keyword evidence="8 12" id="KW-0798">TonB box</keyword>
<evidence type="ECO:0000256" key="7">
    <source>
        <dbReference type="ARBA" id="ARBA00023065"/>
    </source>
</evidence>
<keyword evidence="4" id="KW-0410">Iron transport</keyword>
<evidence type="ECO:0000256" key="2">
    <source>
        <dbReference type="ARBA" id="ARBA00022448"/>
    </source>
</evidence>
<evidence type="ECO:0000256" key="4">
    <source>
        <dbReference type="ARBA" id="ARBA00022496"/>
    </source>
</evidence>
<dbReference type="Gene3D" id="2.40.170.20">
    <property type="entry name" value="TonB-dependent receptor, beta-barrel domain"/>
    <property type="match status" value="1"/>
</dbReference>
<proteinExistence type="inferred from homology"/>
<organism evidence="15 16">
    <name type="scientific">Rhinopithecimicrobium faecis</name>
    <dbReference type="NCBI Taxonomy" id="2820698"/>
    <lineage>
        <taxon>Bacteria</taxon>
        <taxon>Pseudomonadati</taxon>
        <taxon>Bacteroidota</taxon>
        <taxon>Sphingobacteriia</taxon>
        <taxon>Sphingobacteriales</taxon>
        <taxon>Sphingobacteriaceae</taxon>
        <taxon>Rhinopithecimicrobium</taxon>
    </lineage>
</organism>
<evidence type="ECO:0000259" key="13">
    <source>
        <dbReference type="Pfam" id="PF00593"/>
    </source>
</evidence>
<sequence length="692" mass="78645">MNVYSSLTISLFAILNIENSYSQPKDSITNIQLDAIEVKAYFQKQLLKDVTSAAQLLSQQQLQQQYGNNIVTALNTVPGMRMEERSPGSYRLSIRGNILRSPFGIRNIKIYMDEFPLTDAGGNTYFNVIDPQTIASITVLKGPDGSLFGANTGGVLKITPMGLQEQQPQNQFALTYGSFRTLQQRLLINQQPSERYSYSFSQNYSRSEGYRAQSAMEKLNFHTAHNWKYSKYNALKLYSYYTDLAYETPGGLTLAQYQENPRMARPAAGTTPSAETQQAGIKMKSFYTGIAHSSQLTRNFSHEFVLFTNINHIENPFITNYEYRKEANVGLRTFINYKQSWNEQLQWESQAGVEYQKGWFHITNRDNLQGKPTGLQAEDKLQNMQYFLFVRNALYIGGRTRLEASVSYNENAINVQQQFPTPSLGAQQLRFQPTWMPRFAASYRAFDNLTLRAVLAKGFSAPTIAEVRSSTNAINTALQAEEGTNYEIGSRIDFWNKWLTIDVAAYRYDLKQGIVRQLDAQGNEYFQNAGRIAQKGLEVNLTLNLVKPRNSGAIRSWSLNSAWTLQDYRFKSYQVDRNNFSGNDVTAVPKKNIVNQMTMQFSSFGAYLLHQYTSKMPMNDANTVYANSVNIMTLKGDWKINLSGKRNLLLHAQIANIFNEKYSLGNDINAFGGRYYNPAATRNYTIGLSTQF</sequence>
<accession>A0A8T4HBQ6</accession>
<evidence type="ECO:0000259" key="14">
    <source>
        <dbReference type="Pfam" id="PF07715"/>
    </source>
</evidence>
<keyword evidence="2 11" id="KW-0813">Transport</keyword>
<evidence type="ECO:0000256" key="10">
    <source>
        <dbReference type="ARBA" id="ARBA00023237"/>
    </source>
</evidence>
<feature type="domain" description="TonB-dependent receptor-like beta-barrel" evidence="13">
    <location>
        <begin position="219"/>
        <end position="656"/>
    </location>
</feature>
<keyword evidence="10 11" id="KW-0998">Cell outer membrane</keyword>
<evidence type="ECO:0000256" key="12">
    <source>
        <dbReference type="RuleBase" id="RU003357"/>
    </source>
</evidence>
<dbReference type="GO" id="GO:0006826">
    <property type="term" value="P:iron ion transport"/>
    <property type="evidence" value="ECO:0007669"/>
    <property type="project" value="UniProtKB-KW"/>
</dbReference>